<dbReference type="InterPro" id="IPR025662">
    <property type="entry name" value="Sigma_54_int_dom_ATP-bd_1"/>
</dbReference>
<dbReference type="SUPFAM" id="SSF52540">
    <property type="entry name" value="P-loop containing nucleoside triphosphate hydrolases"/>
    <property type="match status" value="1"/>
</dbReference>
<dbReference type="Pfam" id="PF00158">
    <property type="entry name" value="Sigma54_activat"/>
    <property type="match status" value="1"/>
</dbReference>
<evidence type="ECO:0000256" key="1">
    <source>
        <dbReference type="ARBA" id="ARBA00022741"/>
    </source>
</evidence>
<dbReference type="AlphaFoldDB" id="A0A0F6SER4"/>
<protein>
    <submittedName>
        <fullName evidence="8">Formate hydrogenlyase transcriptional activator</fullName>
    </submittedName>
</protein>
<gene>
    <name evidence="8" type="ORF">DB32_002798</name>
</gene>
<keyword evidence="5" id="KW-0010">Activator</keyword>
<dbReference type="InterPro" id="IPR025943">
    <property type="entry name" value="Sigma_54_int_dom_ATP-bd_2"/>
</dbReference>
<proteinExistence type="predicted"/>
<dbReference type="PROSITE" id="PS00676">
    <property type="entry name" value="SIGMA54_INTERACT_2"/>
    <property type="match status" value="1"/>
</dbReference>
<organism evidence="8 9">
    <name type="scientific">Sandaracinus amylolyticus</name>
    <dbReference type="NCBI Taxonomy" id="927083"/>
    <lineage>
        <taxon>Bacteria</taxon>
        <taxon>Pseudomonadati</taxon>
        <taxon>Myxococcota</taxon>
        <taxon>Polyangia</taxon>
        <taxon>Polyangiales</taxon>
        <taxon>Sandaracinaceae</taxon>
        <taxon>Sandaracinus</taxon>
    </lineage>
</organism>
<dbReference type="Pfam" id="PF25601">
    <property type="entry name" value="AAA_lid_14"/>
    <property type="match status" value="1"/>
</dbReference>
<dbReference type="PROSITE" id="PS00688">
    <property type="entry name" value="SIGMA54_INTERACT_3"/>
    <property type="match status" value="1"/>
</dbReference>
<keyword evidence="8" id="KW-0456">Lyase</keyword>
<dbReference type="Proteomes" id="UP000034883">
    <property type="component" value="Chromosome"/>
</dbReference>
<keyword evidence="3" id="KW-0805">Transcription regulation</keyword>
<evidence type="ECO:0000313" key="9">
    <source>
        <dbReference type="Proteomes" id="UP000034883"/>
    </source>
</evidence>
<dbReference type="EMBL" id="CP011125">
    <property type="protein sequence ID" value="AKF05649.1"/>
    <property type="molecule type" value="Genomic_DNA"/>
</dbReference>
<name>A0A0F6SER4_9BACT</name>
<keyword evidence="4" id="KW-0238">DNA-binding</keyword>
<dbReference type="Gene3D" id="3.40.50.300">
    <property type="entry name" value="P-loop containing nucleotide triphosphate hydrolases"/>
    <property type="match status" value="1"/>
</dbReference>
<evidence type="ECO:0000313" key="8">
    <source>
        <dbReference type="EMBL" id="AKF05649.1"/>
    </source>
</evidence>
<dbReference type="InterPro" id="IPR003593">
    <property type="entry name" value="AAA+_ATPase"/>
</dbReference>
<dbReference type="InterPro" id="IPR002197">
    <property type="entry name" value="HTH_Fis"/>
</dbReference>
<evidence type="ECO:0000256" key="4">
    <source>
        <dbReference type="ARBA" id="ARBA00023125"/>
    </source>
</evidence>
<evidence type="ECO:0000256" key="5">
    <source>
        <dbReference type="ARBA" id="ARBA00023159"/>
    </source>
</evidence>
<dbReference type="GO" id="GO:0043565">
    <property type="term" value="F:sequence-specific DNA binding"/>
    <property type="evidence" value="ECO:0007669"/>
    <property type="project" value="InterPro"/>
</dbReference>
<dbReference type="CDD" id="cd00009">
    <property type="entry name" value="AAA"/>
    <property type="match status" value="1"/>
</dbReference>
<dbReference type="GO" id="GO:0005524">
    <property type="term" value="F:ATP binding"/>
    <property type="evidence" value="ECO:0007669"/>
    <property type="project" value="UniProtKB-KW"/>
</dbReference>
<dbReference type="PANTHER" id="PTHR32071:SF117">
    <property type="entry name" value="PTS-DEPENDENT DIHYDROXYACETONE KINASE OPERON REGULATORY PROTEIN-RELATED"/>
    <property type="match status" value="1"/>
</dbReference>
<dbReference type="PROSITE" id="PS50045">
    <property type="entry name" value="SIGMA54_INTERACT_4"/>
    <property type="match status" value="1"/>
</dbReference>
<sequence length="528" mass="57611">MMLELEIWREACRHLDIHDSLSRMLPVLARHLPIDAITLRRLDVPRARLETVAQVGRTVDVTQAPFELPSPQMARVLALFERRTAHATQLDGDDPLFGATPGEDRARVASDVIVAPLADDDGPAGVLALIARDGAKVSADHAKLVSTIVEPLVVALANDRRVHELAQLREAALAENRALLTRLNRQSIVESIIGERGGLRTLMERVEQVANADVPVLLLGETGSGKEVIARALHERSRRREGPMVRVNCGAIPSELIDSELFGHERGSFTGAVGTRKGWFERADGGTLLLDEVGELPAAAQVRLLRILQEGTLERVGGQRTLHVDVRIVAATHRDLHQMVQAGQFREDLWYRLSVFPLRLPPVRERLEDLPELASHFAARAGARLGAGPLTPTREDLHLLLAYSWPGNVRELAAVIERAAILGHGRKLEVAAALGLGGPLPTPSRLPASTPRAETNGHGTTLPAIDARSQKLDDVVVAHIERVLASTRGRIEGPKGAAALLGINPHTLRARMRKLRLDWSRFRGADAD</sequence>
<dbReference type="PANTHER" id="PTHR32071">
    <property type="entry name" value="TRANSCRIPTIONAL REGULATORY PROTEIN"/>
    <property type="match status" value="1"/>
</dbReference>
<feature type="domain" description="Sigma-54 factor interaction" evidence="7">
    <location>
        <begin position="192"/>
        <end position="421"/>
    </location>
</feature>
<dbReference type="Gene3D" id="1.10.10.60">
    <property type="entry name" value="Homeodomain-like"/>
    <property type="match status" value="1"/>
</dbReference>
<keyword evidence="1" id="KW-0547">Nucleotide-binding</keyword>
<dbReference type="GO" id="GO:0016829">
    <property type="term" value="F:lyase activity"/>
    <property type="evidence" value="ECO:0007669"/>
    <property type="project" value="UniProtKB-KW"/>
</dbReference>
<keyword evidence="6" id="KW-0804">Transcription</keyword>
<dbReference type="KEGG" id="samy:DB32_002798"/>
<dbReference type="PROSITE" id="PS00675">
    <property type="entry name" value="SIGMA54_INTERACT_1"/>
    <property type="match status" value="1"/>
</dbReference>
<dbReference type="SMART" id="SM00382">
    <property type="entry name" value="AAA"/>
    <property type="match status" value="1"/>
</dbReference>
<dbReference type="Gene3D" id="3.30.450.40">
    <property type="match status" value="1"/>
</dbReference>
<keyword evidence="2" id="KW-0067">ATP-binding</keyword>
<evidence type="ECO:0000256" key="3">
    <source>
        <dbReference type="ARBA" id="ARBA00023015"/>
    </source>
</evidence>
<dbReference type="Gene3D" id="1.10.8.60">
    <property type="match status" value="1"/>
</dbReference>
<dbReference type="InterPro" id="IPR025944">
    <property type="entry name" value="Sigma_54_int_dom_CS"/>
</dbReference>
<dbReference type="STRING" id="927083.DB32_002798"/>
<evidence type="ECO:0000259" key="7">
    <source>
        <dbReference type="PROSITE" id="PS50045"/>
    </source>
</evidence>
<reference evidence="8 9" key="1">
    <citation type="submission" date="2015-03" db="EMBL/GenBank/DDBJ databases">
        <title>Genome assembly of Sandaracinus amylolyticus DSM 53668.</title>
        <authorList>
            <person name="Sharma G."/>
            <person name="Subramanian S."/>
        </authorList>
    </citation>
    <scope>NUCLEOTIDE SEQUENCE [LARGE SCALE GENOMIC DNA]</scope>
    <source>
        <strain evidence="8 9">DSM 53668</strain>
    </source>
</reference>
<dbReference type="FunFam" id="3.40.50.300:FF:000006">
    <property type="entry name" value="DNA-binding transcriptional regulator NtrC"/>
    <property type="match status" value="1"/>
</dbReference>
<keyword evidence="9" id="KW-1185">Reference proteome</keyword>
<dbReference type="SUPFAM" id="SSF55781">
    <property type="entry name" value="GAF domain-like"/>
    <property type="match status" value="1"/>
</dbReference>
<dbReference type="InterPro" id="IPR058031">
    <property type="entry name" value="AAA_lid_NorR"/>
</dbReference>
<evidence type="ECO:0000256" key="6">
    <source>
        <dbReference type="ARBA" id="ARBA00023163"/>
    </source>
</evidence>
<dbReference type="Pfam" id="PF02954">
    <property type="entry name" value="HTH_8"/>
    <property type="match status" value="1"/>
</dbReference>
<dbReference type="InterPro" id="IPR029016">
    <property type="entry name" value="GAF-like_dom_sf"/>
</dbReference>
<dbReference type="InterPro" id="IPR002078">
    <property type="entry name" value="Sigma_54_int"/>
</dbReference>
<dbReference type="InterPro" id="IPR027417">
    <property type="entry name" value="P-loop_NTPase"/>
</dbReference>
<accession>A0A0F6SER4</accession>
<dbReference type="GO" id="GO:0006355">
    <property type="term" value="P:regulation of DNA-templated transcription"/>
    <property type="evidence" value="ECO:0007669"/>
    <property type="project" value="InterPro"/>
</dbReference>
<evidence type="ECO:0000256" key="2">
    <source>
        <dbReference type="ARBA" id="ARBA00022840"/>
    </source>
</evidence>